<protein>
    <submittedName>
        <fullName evidence="1">Uncharacterized protein</fullName>
    </submittedName>
</protein>
<sequence>MSRGKDYVVLLDGVTIEEVEHNHPSLEREWEPGAGDIAAARRVLLTPDNALEEGERVFDKDPNRQVLQLDATGELPVKIFIGQIIYARDGDNLGDKLVEFEDAPFDGPGYIGGINSEWFLLSAALKEFQHVETRLWQVNHSTLQMEMIEENPYYTFERPPRTFSPEGFPGVIVAIYQGDVSYGFGGDSSRPAHTVLRVYTPQFPDGVNLARFAFKAGIVVDVDWWEGALLVTGDPSRPVAADKPRLPPRIWKVRLPG</sequence>
<keyword evidence="2" id="KW-1185">Reference proteome</keyword>
<name>A0A7W4W948_9GAMM</name>
<gene>
    <name evidence="1" type="ORF">FHS09_000756</name>
</gene>
<dbReference type="RefSeq" id="WP_183456828.1">
    <property type="nucleotide sequence ID" value="NZ_JACHWZ010000003.1"/>
</dbReference>
<comment type="caution">
    <text evidence="1">The sequence shown here is derived from an EMBL/GenBank/DDBJ whole genome shotgun (WGS) entry which is preliminary data.</text>
</comment>
<evidence type="ECO:0000313" key="1">
    <source>
        <dbReference type="EMBL" id="MBB3059943.1"/>
    </source>
</evidence>
<organism evidence="1 2">
    <name type="scientific">Microbulbifer rhizosphaerae</name>
    <dbReference type="NCBI Taxonomy" id="1562603"/>
    <lineage>
        <taxon>Bacteria</taxon>
        <taxon>Pseudomonadati</taxon>
        <taxon>Pseudomonadota</taxon>
        <taxon>Gammaproteobacteria</taxon>
        <taxon>Cellvibrionales</taxon>
        <taxon>Microbulbiferaceae</taxon>
        <taxon>Microbulbifer</taxon>
    </lineage>
</organism>
<dbReference type="EMBL" id="JACHWZ010000003">
    <property type="protein sequence ID" value="MBB3059943.1"/>
    <property type="molecule type" value="Genomic_DNA"/>
</dbReference>
<proteinExistence type="predicted"/>
<reference evidence="1 2" key="1">
    <citation type="submission" date="2020-08" db="EMBL/GenBank/DDBJ databases">
        <title>Genomic Encyclopedia of Type Strains, Phase III (KMG-III): the genomes of soil and plant-associated and newly described type strains.</title>
        <authorList>
            <person name="Whitman W."/>
        </authorList>
    </citation>
    <scope>NUCLEOTIDE SEQUENCE [LARGE SCALE GENOMIC DNA]</scope>
    <source>
        <strain evidence="1 2">CECT 8799</strain>
    </source>
</reference>
<accession>A0A7W4W948</accession>
<dbReference type="AlphaFoldDB" id="A0A7W4W948"/>
<evidence type="ECO:0000313" key="2">
    <source>
        <dbReference type="Proteomes" id="UP000535937"/>
    </source>
</evidence>
<dbReference type="Proteomes" id="UP000535937">
    <property type="component" value="Unassembled WGS sequence"/>
</dbReference>